<evidence type="ECO:0000313" key="3">
    <source>
        <dbReference type="Proteomes" id="UP000630936"/>
    </source>
</evidence>
<keyword evidence="3" id="KW-1185">Reference proteome</keyword>
<dbReference type="EMBL" id="BMWG01000004">
    <property type="protein sequence ID" value="GGZ26473.1"/>
    <property type="molecule type" value="Genomic_DNA"/>
</dbReference>
<organism evidence="2 3">
    <name type="scientific">Streptomyces inusitatus</name>
    <dbReference type="NCBI Taxonomy" id="68221"/>
    <lineage>
        <taxon>Bacteria</taxon>
        <taxon>Bacillati</taxon>
        <taxon>Actinomycetota</taxon>
        <taxon>Actinomycetes</taxon>
        <taxon>Kitasatosporales</taxon>
        <taxon>Streptomycetaceae</taxon>
        <taxon>Streptomyces</taxon>
    </lineage>
</organism>
<comment type="caution">
    <text evidence="2">The sequence shown here is derived from an EMBL/GenBank/DDBJ whole genome shotgun (WGS) entry which is preliminary data.</text>
</comment>
<feature type="compositionally biased region" description="Polar residues" evidence="1">
    <location>
        <begin position="34"/>
        <end position="44"/>
    </location>
</feature>
<name>A0A918UQ48_9ACTN</name>
<accession>A0A918UQ48</accession>
<reference evidence="2" key="2">
    <citation type="submission" date="2020-09" db="EMBL/GenBank/DDBJ databases">
        <authorList>
            <person name="Sun Q."/>
            <person name="Ohkuma M."/>
        </authorList>
    </citation>
    <scope>NUCLEOTIDE SEQUENCE</scope>
    <source>
        <strain evidence="2">JCM 4988</strain>
    </source>
</reference>
<feature type="region of interest" description="Disordered" evidence="1">
    <location>
        <begin position="1"/>
        <end position="46"/>
    </location>
</feature>
<evidence type="ECO:0000313" key="2">
    <source>
        <dbReference type="EMBL" id="GGZ26473.1"/>
    </source>
</evidence>
<evidence type="ECO:0000256" key="1">
    <source>
        <dbReference type="SAM" id="MobiDB-lite"/>
    </source>
</evidence>
<sequence>MFAASLNVGTISDTVGTGAGGDESEAMVPPEGSETLTTAATTAQGEPELIMFYGEVNLRPRRHGGGPPGGRA</sequence>
<reference evidence="2" key="1">
    <citation type="journal article" date="2014" name="Int. J. Syst. Evol. Microbiol.">
        <title>Complete genome sequence of Corynebacterium casei LMG S-19264T (=DSM 44701T), isolated from a smear-ripened cheese.</title>
        <authorList>
            <consortium name="US DOE Joint Genome Institute (JGI-PGF)"/>
            <person name="Walter F."/>
            <person name="Albersmeier A."/>
            <person name="Kalinowski J."/>
            <person name="Ruckert C."/>
        </authorList>
    </citation>
    <scope>NUCLEOTIDE SEQUENCE</scope>
    <source>
        <strain evidence="2">JCM 4988</strain>
    </source>
</reference>
<dbReference type="Proteomes" id="UP000630936">
    <property type="component" value="Unassembled WGS sequence"/>
</dbReference>
<protein>
    <submittedName>
        <fullName evidence="2">Uncharacterized protein</fullName>
    </submittedName>
</protein>
<dbReference type="AlphaFoldDB" id="A0A918UQ48"/>
<gene>
    <name evidence="2" type="ORF">GCM10010387_19730</name>
</gene>
<proteinExistence type="predicted"/>